<feature type="transmembrane region" description="Helical" evidence="8">
    <location>
        <begin position="72"/>
        <end position="90"/>
    </location>
</feature>
<accession>A0ABS6JDD5</accession>
<comment type="caution">
    <text evidence="9">The sequence shown here is derived from an EMBL/GenBank/DDBJ whole genome shotgun (WGS) entry which is preliminary data.</text>
</comment>
<dbReference type="InterPro" id="IPR004761">
    <property type="entry name" value="Spore_GerAB"/>
</dbReference>
<dbReference type="PANTHER" id="PTHR34975">
    <property type="entry name" value="SPORE GERMINATION PROTEIN A2"/>
    <property type="match status" value="1"/>
</dbReference>
<dbReference type="RefSeq" id="WP_217064255.1">
    <property type="nucleotide sequence ID" value="NZ_JAHQCS010000021.1"/>
</dbReference>
<dbReference type="Pfam" id="PF03845">
    <property type="entry name" value="Spore_permease"/>
    <property type="match status" value="1"/>
</dbReference>
<evidence type="ECO:0000313" key="9">
    <source>
        <dbReference type="EMBL" id="MBU9710363.1"/>
    </source>
</evidence>
<comment type="similarity">
    <text evidence="2">Belongs to the amino acid-polyamine-organocation (APC) superfamily. Spore germination protein (SGP) (TC 2.A.3.9) family.</text>
</comment>
<name>A0ABS6JDD5_9BACI</name>
<keyword evidence="4" id="KW-0309">Germination</keyword>
<keyword evidence="3" id="KW-0813">Transport</keyword>
<keyword evidence="7 8" id="KW-0472">Membrane</keyword>
<dbReference type="Proteomes" id="UP000784880">
    <property type="component" value="Unassembled WGS sequence"/>
</dbReference>
<evidence type="ECO:0000256" key="6">
    <source>
        <dbReference type="ARBA" id="ARBA00022989"/>
    </source>
</evidence>
<evidence type="ECO:0000256" key="5">
    <source>
        <dbReference type="ARBA" id="ARBA00022692"/>
    </source>
</evidence>
<feature type="transmembrane region" description="Helical" evidence="8">
    <location>
        <begin position="102"/>
        <end position="123"/>
    </location>
</feature>
<evidence type="ECO:0000256" key="8">
    <source>
        <dbReference type="SAM" id="Phobius"/>
    </source>
</evidence>
<dbReference type="EMBL" id="JAHQCS010000021">
    <property type="protein sequence ID" value="MBU9710363.1"/>
    <property type="molecule type" value="Genomic_DNA"/>
</dbReference>
<feature type="transmembrane region" description="Helical" evidence="8">
    <location>
        <begin position="39"/>
        <end position="60"/>
    </location>
</feature>
<evidence type="ECO:0000256" key="4">
    <source>
        <dbReference type="ARBA" id="ARBA00022544"/>
    </source>
</evidence>
<gene>
    <name evidence="9" type="ORF">KS419_01110</name>
</gene>
<comment type="subcellular location">
    <subcellularLocation>
        <location evidence="1">Membrane</location>
        <topology evidence="1">Multi-pass membrane protein</topology>
    </subcellularLocation>
</comment>
<keyword evidence="10" id="KW-1185">Reference proteome</keyword>
<evidence type="ECO:0000313" key="10">
    <source>
        <dbReference type="Proteomes" id="UP000784880"/>
    </source>
</evidence>
<reference evidence="9 10" key="1">
    <citation type="submission" date="2021-06" db="EMBL/GenBank/DDBJ databases">
        <title>Bacillus sp. RD4P76, an endophyte from a halophyte.</title>
        <authorList>
            <person name="Sun J.-Q."/>
        </authorList>
    </citation>
    <scope>NUCLEOTIDE SEQUENCE [LARGE SCALE GENOMIC DNA]</scope>
    <source>
        <strain evidence="9 10">CGMCC 1.15917</strain>
    </source>
</reference>
<evidence type="ECO:0000256" key="7">
    <source>
        <dbReference type="ARBA" id="ARBA00023136"/>
    </source>
</evidence>
<keyword evidence="5 8" id="KW-0812">Transmembrane</keyword>
<protein>
    <submittedName>
        <fullName evidence="9">Spore germination protein</fullName>
    </submittedName>
</protein>
<organism evidence="9 10">
    <name type="scientific">Evansella tamaricis</name>
    <dbReference type="NCBI Taxonomy" id="2069301"/>
    <lineage>
        <taxon>Bacteria</taxon>
        <taxon>Bacillati</taxon>
        <taxon>Bacillota</taxon>
        <taxon>Bacilli</taxon>
        <taxon>Bacillales</taxon>
        <taxon>Bacillaceae</taxon>
        <taxon>Evansella</taxon>
    </lineage>
</organism>
<evidence type="ECO:0000256" key="1">
    <source>
        <dbReference type="ARBA" id="ARBA00004141"/>
    </source>
</evidence>
<dbReference type="PANTHER" id="PTHR34975:SF2">
    <property type="entry name" value="SPORE GERMINATION PROTEIN A2"/>
    <property type="match status" value="1"/>
</dbReference>
<proteinExistence type="inferred from homology"/>
<keyword evidence="6 8" id="KW-1133">Transmembrane helix</keyword>
<evidence type="ECO:0000256" key="3">
    <source>
        <dbReference type="ARBA" id="ARBA00022448"/>
    </source>
</evidence>
<evidence type="ECO:0000256" key="2">
    <source>
        <dbReference type="ARBA" id="ARBA00007998"/>
    </source>
</evidence>
<sequence>MCFVSFGFYSLEQLKIILFPTIKYLKFIQTPVLERVERLTLSLFVIKVAITIVMYYWVSLQLSERLYSKSQKTWFIFGFLLVTYLIVFPLDLFRDVENLFRFLNLPEVILSFSLPLLLLFLIGRKNRKERHQRGQSS</sequence>